<dbReference type="AlphaFoldDB" id="A0AAW0CSR0"/>
<feature type="transmembrane region" description="Helical" evidence="2">
    <location>
        <begin position="307"/>
        <end position="330"/>
    </location>
</feature>
<accession>A0AAW0CSR0</accession>
<evidence type="ECO:0000256" key="1">
    <source>
        <dbReference type="SAM" id="MobiDB-lite"/>
    </source>
</evidence>
<keyword evidence="2" id="KW-1133">Transmembrane helix</keyword>
<keyword evidence="2" id="KW-0472">Membrane</keyword>
<feature type="compositionally biased region" description="Basic and acidic residues" evidence="1">
    <location>
        <begin position="487"/>
        <end position="501"/>
    </location>
</feature>
<feature type="compositionally biased region" description="Polar residues" evidence="1">
    <location>
        <begin position="472"/>
        <end position="483"/>
    </location>
</feature>
<dbReference type="Gene3D" id="2.60.120.260">
    <property type="entry name" value="Galactose-binding domain-like"/>
    <property type="match status" value="2"/>
</dbReference>
<proteinExistence type="predicted"/>
<protein>
    <recommendedName>
        <fullName evidence="5">Transmembrane protein</fullName>
    </recommendedName>
</protein>
<organism evidence="3 4">
    <name type="scientific">Favolaschia claudopus</name>
    <dbReference type="NCBI Taxonomy" id="2862362"/>
    <lineage>
        <taxon>Eukaryota</taxon>
        <taxon>Fungi</taxon>
        <taxon>Dikarya</taxon>
        <taxon>Basidiomycota</taxon>
        <taxon>Agaricomycotina</taxon>
        <taxon>Agaricomycetes</taxon>
        <taxon>Agaricomycetidae</taxon>
        <taxon>Agaricales</taxon>
        <taxon>Marasmiineae</taxon>
        <taxon>Mycenaceae</taxon>
        <taxon>Favolaschia</taxon>
    </lineage>
</organism>
<reference evidence="3 4" key="1">
    <citation type="journal article" date="2024" name="J Genomics">
        <title>Draft genome sequencing and assembly of Favolaschia claudopus CIRM-BRFM 2984 isolated from oak limbs.</title>
        <authorList>
            <person name="Navarro D."/>
            <person name="Drula E."/>
            <person name="Chaduli D."/>
            <person name="Cazenave R."/>
            <person name="Ahrendt S."/>
            <person name="Wang J."/>
            <person name="Lipzen A."/>
            <person name="Daum C."/>
            <person name="Barry K."/>
            <person name="Grigoriev I.V."/>
            <person name="Favel A."/>
            <person name="Rosso M.N."/>
            <person name="Martin F."/>
        </authorList>
    </citation>
    <scope>NUCLEOTIDE SEQUENCE [LARGE SCALE GENOMIC DNA]</scope>
    <source>
        <strain evidence="3 4">CIRM-BRFM 2984</strain>
    </source>
</reference>
<gene>
    <name evidence="3" type="ORF">R3P38DRAFT_2889279</name>
</gene>
<feature type="region of interest" description="Disordered" evidence="1">
    <location>
        <begin position="278"/>
        <end position="305"/>
    </location>
</feature>
<feature type="region of interest" description="Disordered" evidence="1">
    <location>
        <begin position="340"/>
        <end position="520"/>
    </location>
</feature>
<dbReference type="CDD" id="cd12087">
    <property type="entry name" value="TM_EGFR-like"/>
    <property type="match status" value="1"/>
</dbReference>
<evidence type="ECO:0000256" key="2">
    <source>
        <dbReference type="SAM" id="Phobius"/>
    </source>
</evidence>
<name>A0AAW0CSR0_9AGAR</name>
<evidence type="ECO:0008006" key="5">
    <source>
        <dbReference type="Google" id="ProtNLM"/>
    </source>
</evidence>
<evidence type="ECO:0000313" key="3">
    <source>
        <dbReference type="EMBL" id="KAK7042231.1"/>
    </source>
</evidence>
<comment type="caution">
    <text evidence="3">The sequence shown here is derived from an EMBL/GenBank/DDBJ whole genome shotgun (WGS) entry which is preliminary data.</text>
</comment>
<dbReference type="EMBL" id="JAWWNJ010000013">
    <property type="protein sequence ID" value="KAK7042231.1"/>
    <property type="molecule type" value="Genomic_DNA"/>
</dbReference>
<keyword evidence="2" id="KW-0812">Transmembrane</keyword>
<sequence length="520" mass="55305">MSAPRRVVVDDTDPTIRYGPSGWFAADPQKLNSLGNYGPIYNGTSHGTTTTNSSLDFPFNGTSISILGTIAISTDSNNNTDPTWDCFVDKIKISNPSPTFKFPENNWQLCDQEQISPGEHVLTIQVQSKGQAFYLDQIIYTPLPSASYDSAVLQYKNNDPAVSYGSGWRPWGAQNVTQTSGAQVALNFHGTSVTLFGYVPTELPHNASSGSYTIDNGPPVPFTLNGLAAQSATAYNTVMFKTNTLTDTTHNLVVTYEGDNSQTPLAVGTFYVTSTAAKSSTSSSSSSPLTPSDSSRSGTTTTKSSPVGAIVGGIIGFLAALAIIVGLIFWCRRRQRQQTETAQQTTANPFMMSSAEPGPASAQYSYSAVPPEPSGSPYIHSDPRSYPAPQSSTTTYPYIPPGASVPTDSSRSHAHSHSTSSANFSSASELSPQRAHANTDAAHAASLGYPSPVTSKASARSRVLPAPPPLAGSTSRQDTSQTVAPIMERHLDSGVRLDPDRPLTPVSLRDTMELPPYTRN</sequence>
<dbReference type="Proteomes" id="UP001362999">
    <property type="component" value="Unassembled WGS sequence"/>
</dbReference>
<keyword evidence="4" id="KW-1185">Reference proteome</keyword>
<feature type="compositionally biased region" description="Low complexity" evidence="1">
    <location>
        <begin position="417"/>
        <end position="445"/>
    </location>
</feature>
<evidence type="ECO:0000313" key="4">
    <source>
        <dbReference type="Proteomes" id="UP001362999"/>
    </source>
</evidence>